<dbReference type="Proteomes" id="UP000032160">
    <property type="component" value="Chromosome I"/>
</dbReference>
<feature type="transmembrane region" description="Helical" evidence="5">
    <location>
        <begin position="379"/>
        <end position="398"/>
    </location>
</feature>
<evidence type="ECO:0000313" key="8">
    <source>
        <dbReference type="Proteomes" id="UP000032160"/>
    </source>
</evidence>
<dbReference type="STRING" id="1458461.BN1012_Phect775"/>
<feature type="transmembrane region" description="Helical" evidence="5">
    <location>
        <begin position="419"/>
        <end position="438"/>
    </location>
</feature>
<dbReference type="Gene3D" id="1.20.1250.20">
    <property type="entry name" value="MFS general substrate transporter like domains"/>
    <property type="match status" value="1"/>
</dbReference>
<dbReference type="CDD" id="cd17321">
    <property type="entry name" value="MFS_MMR_MDR_like"/>
    <property type="match status" value="1"/>
</dbReference>
<comment type="subcellular location">
    <subcellularLocation>
        <location evidence="1">Membrane</location>
        <topology evidence="1">Multi-pass membrane protein</topology>
    </subcellularLocation>
</comment>
<feature type="transmembrane region" description="Helical" evidence="5">
    <location>
        <begin position="241"/>
        <end position="264"/>
    </location>
</feature>
<dbReference type="SUPFAM" id="SSF103473">
    <property type="entry name" value="MFS general substrate transporter"/>
    <property type="match status" value="1"/>
</dbReference>
<dbReference type="EMBL" id="HG966617">
    <property type="protein sequence ID" value="CDO58989.1"/>
    <property type="molecule type" value="Genomic_DNA"/>
</dbReference>
<evidence type="ECO:0000313" key="7">
    <source>
        <dbReference type="EMBL" id="CDO58989.1"/>
    </source>
</evidence>
<dbReference type="InterPro" id="IPR011701">
    <property type="entry name" value="MFS"/>
</dbReference>
<dbReference type="PROSITE" id="PS50850">
    <property type="entry name" value="MFS"/>
    <property type="match status" value="1"/>
</dbReference>
<reference evidence="7 8" key="1">
    <citation type="journal article" date="2014" name="Front. Genet.">
        <title>Genome and metabolic network of "Candidatus Phaeomarinobacter ectocarpi" Ec32, a new candidate genus of Alphaproteobacteria frequently associated with brown algae.</title>
        <authorList>
            <person name="Dittami S.M."/>
            <person name="Barbeyron T."/>
            <person name="Boyen C."/>
            <person name="Cambefort J."/>
            <person name="Collet G."/>
            <person name="Delage L."/>
            <person name="Gobet A."/>
            <person name="Groisillier A."/>
            <person name="Leblanc C."/>
            <person name="Michel G."/>
            <person name="Scornet D."/>
            <person name="Siegel A."/>
            <person name="Tapia J.E."/>
            <person name="Tonon T."/>
        </authorList>
    </citation>
    <scope>NUCLEOTIDE SEQUENCE [LARGE SCALE GENOMIC DNA]</scope>
    <source>
        <strain evidence="7 8">Ec32</strain>
    </source>
</reference>
<evidence type="ECO:0000256" key="2">
    <source>
        <dbReference type="ARBA" id="ARBA00022692"/>
    </source>
</evidence>
<dbReference type="GO" id="GO:0022857">
    <property type="term" value="F:transmembrane transporter activity"/>
    <property type="evidence" value="ECO:0007669"/>
    <property type="project" value="InterPro"/>
</dbReference>
<keyword evidence="2 5" id="KW-0812">Transmembrane</keyword>
<name>X5ME20_9HYPH</name>
<dbReference type="KEGG" id="pect:BN1012_Phect775"/>
<feature type="transmembrane region" description="Helical" evidence="5">
    <location>
        <begin position="119"/>
        <end position="141"/>
    </location>
</feature>
<evidence type="ECO:0000256" key="5">
    <source>
        <dbReference type="SAM" id="Phobius"/>
    </source>
</evidence>
<dbReference type="InterPro" id="IPR020846">
    <property type="entry name" value="MFS_dom"/>
</dbReference>
<dbReference type="Pfam" id="PF07690">
    <property type="entry name" value="MFS_1"/>
    <property type="match status" value="1"/>
</dbReference>
<feature type="transmembrane region" description="Helical" evidence="5">
    <location>
        <begin position="66"/>
        <end position="86"/>
    </location>
</feature>
<feature type="domain" description="Major facilitator superfamily (MFS) profile" evidence="6">
    <location>
        <begin position="28"/>
        <end position="477"/>
    </location>
</feature>
<dbReference type="GO" id="GO:0016020">
    <property type="term" value="C:membrane"/>
    <property type="evidence" value="ECO:0007669"/>
    <property type="project" value="UniProtKB-SubCell"/>
</dbReference>
<keyword evidence="3 5" id="KW-1133">Transmembrane helix</keyword>
<feature type="transmembrane region" description="Helical" evidence="5">
    <location>
        <begin position="180"/>
        <end position="202"/>
    </location>
</feature>
<dbReference type="RefSeq" id="WP_052535178.1">
    <property type="nucleotide sequence ID" value="NZ_HG966617.1"/>
</dbReference>
<accession>X5ME20</accession>
<evidence type="ECO:0000256" key="4">
    <source>
        <dbReference type="ARBA" id="ARBA00023136"/>
    </source>
</evidence>
<dbReference type="PATRIC" id="fig|1458461.3.peg.775"/>
<evidence type="ECO:0000256" key="1">
    <source>
        <dbReference type="ARBA" id="ARBA00004141"/>
    </source>
</evidence>
<feature type="transmembrane region" description="Helical" evidence="5">
    <location>
        <begin position="284"/>
        <end position="310"/>
    </location>
</feature>
<proteinExistence type="predicted"/>
<dbReference type="InterPro" id="IPR036259">
    <property type="entry name" value="MFS_trans_sf"/>
</dbReference>
<evidence type="ECO:0000259" key="6">
    <source>
        <dbReference type="PROSITE" id="PS50850"/>
    </source>
</evidence>
<protein>
    <submittedName>
        <fullName evidence="7">Putative transmembrane efflux protein</fullName>
    </submittedName>
</protein>
<organism evidence="7 8">
    <name type="scientific">Candidatus Phaeomarinibacter ectocarpi</name>
    <dbReference type="NCBI Taxonomy" id="1458461"/>
    <lineage>
        <taxon>Bacteria</taxon>
        <taxon>Pseudomonadati</taxon>
        <taxon>Pseudomonadota</taxon>
        <taxon>Alphaproteobacteria</taxon>
        <taxon>Hyphomicrobiales</taxon>
        <taxon>Parvibaculaceae</taxon>
        <taxon>Candidatus Phaeomarinibacter</taxon>
    </lineage>
</organism>
<keyword evidence="8" id="KW-1185">Reference proteome</keyword>
<sequence>MPTALAPPCDESIAKPDKVTPCVNETGTLVATILASSLAFVEGSIVNIALPSMLNDLGVGATGAQWIINSYLLPVGALVLMGGALGDHYGRKLIFQVGLFLFAVGSLACALAPEISTLLVARIVQGIGAALLAPNSLAIIAAAFKGAARGRAIGIWAAAGAFAGAAAPILGGWIVDVADWRWAFLIVVPGAAAAIAIGQWAISESCETSDAAAPLDWSGAALVTLALAMIVWALVRLPEAGISDVLVAGPLGVGVLCFVAFIGVEKRLGDRAMMPLQLFGTPDFSAISVLTLFLYGALGGLLVLLPYTLITGFGFTAIETGLAMLPMPLILGFLSPVLGGLAGRLGVRLVLTVGPLLVAVGFFWLSFVPADVFSYWTDMLPPLVIMAVGTAASVAPLTTAVMDAVPGDFAGVASGVNNAVARSAGLIATALIGPVLAAGDAGLASLVEGFGTAMFVAALFAAAGGGVAAVFVRIEADASD</sequence>
<dbReference type="PANTHER" id="PTHR42718">
    <property type="entry name" value="MAJOR FACILITATOR SUPERFAMILY MULTIDRUG TRANSPORTER MFSC"/>
    <property type="match status" value="1"/>
</dbReference>
<feature type="transmembrane region" description="Helical" evidence="5">
    <location>
        <begin position="93"/>
        <end position="113"/>
    </location>
</feature>
<feature type="transmembrane region" description="Helical" evidence="5">
    <location>
        <begin position="450"/>
        <end position="472"/>
    </location>
</feature>
<gene>
    <name evidence="7" type="ORF">BN1012_Phect775</name>
</gene>
<dbReference type="HOGENOM" id="CLU_000960_28_2_5"/>
<feature type="transmembrane region" description="Helical" evidence="5">
    <location>
        <begin position="349"/>
        <end position="367"/>
    </location>
</feature>
<feature type="transmembrane region" description="Helical" evidence="5">
    <location>
        <begin position="322"/>
        <end position="342"/>
    </location>
</feature>
<dbReference type="Gene3D" id="1.20.1720.10">
    <property type="entry name" value="Multidrug resistance protein D"/>
    <property type="match status" value="1"/>
</dbReference>
<keyword evidence="4 5" id="KW-0472">Membrane</keyword>
<evidence type="ECO:0000256" key="3">
    <source>
        <dbReference type="ARBA" id="ARBA00022989"/>
    </source>
</evidence>
<dbReference type="PRINTS" id="PR01036">
    <property type="entry name" value="TCRTETB"/>
</dbReference>
<feature type="transmembrane region" description="Helical" evidence="5">
    <location>
        <begin position="214"/>
        <end position="235"/>
    </location>
</feature>
<dbReference type="PANTHER" id="PTHR42718:SF42">
    <property type="entry name" value="EXPORT PROTEIN"/>
    <property type="match status" value="1"/>
</dbReference>
<dbReference type="AlphaFoldDB" id="X5ME20"/>
<feature type="transmembrane region" description="Helical" evidence="5">
    <location>
        <begin position="153"/>
        <end position="174"/>
    </location>
</feature>